<organism evidence="1 2">
    <name type="scientific">Halobacterium hubeiense</name>
    <dbReference type="NCBI Taxonomy" id="1407499"/>
    <lineage>
        <taxon>Archaea</taxon>
        <taxon>Methanobacteriati</taxon>
        <taxon>Methanobacteriota</taxon>
        <taxon>Stenosarchaea group</taxon>
        <taxon>Halobacteria</taxon>
        <taxon>Halobacteriales</taxon>
        <taxon>Halobacteriaceae</taxon>
        <taxon>Halobacterium</taxon>
    </lineage>
</organism>
<name>A0A0U5AK33_9EURY</name>
<dbReference type="KEGG" id="hhb:Hhub_4326"/>
<evidence type="ECO:0000313" key="1">
    <source>
        <dbReference type="EMBL" id="CQH64228.1"/>
    </source>
</evidence>
<dbReference type="EMBL" id="LN831303">
    <property type="protein sequence ID" value="CQH64228.1"/>
    <property type="molecule type" value="Genomic_DNA"/>
</dbReference>
<accession>A0A0U5AK33</accession>
<keyword evidence="2" id="KW-1185">Reference proteome</keyword>
<dbReference type="AlphaFoldDB" id="A0A0U5AK33"/>
<dbReference type="Proteomes" id="UP000066737">
    <property type="component" value="Plasmid pSTJ001"/>
</dbReference>
<proteinExistence type="predicted"/>
<sequence>MVIGVASKNWRVTISGLNFDRSTPSSTWHYKELVHGESGVDTETSMGYTAVAKFTHSVAGQHIDTEYPKINLVGHADGTFEESKTILESW</sequence>
<geneLocation type="plasmid" evidence="2">
    <name>pSTJ001</name>
</geneLocation>
<reference evidence="2" key="1">
    <citation type="journal article" date="2016" name="Environ. Microbiol.">
        <title>The complete genome of a viable archaeum isolated from 123-million-year-old rock salt.</title>
        <authorList>
            <person name="Jaakkola S.T."/>
            <person name="Pfeiffer F."/>
            <person name="Ravantti J.J."/>
            <person name="Guo Q."/>
            <person name="Liu Y."/>
            <person name="Chen X."/>
            <person name="Ma H."/>
            <person name="Yang C."/>
            <person name="Oksanen H.M."/>
            <person name="Bamford D.H."/>
        </authorList>
    </citation>
    <scope>NUCLEOTIDE SEQUENCE</scope>
    <source>
        <strain evidence="2">JI20-1</strain>
        <plasmid evidence="2">Plasmid pSTJ001</plasmid>
    </source>
</reference>
<evidence type="ECO:0000313" key="2">
    <source>
        <dbReference type="Proteomes" id="UP000066737"/>
    </source>
</evidence>
<protein>
    <submittedName>
        <fullName evidence="1">Uncharacterized protein</fullName>
    </submittedName>
</protein>
<gene>
    <name evidence="1" type="ORF">HHUB_4326</name>
</gene>